<proteinExistence type="predicted"/>
<gene>
    <name evidence="10" type="ORF">g.11981</name>
</gene>
<dbReference type="InterPro" id="IPR013057">
    <property type="entry name" value="AA_transpt_TM"/>
</dbReference>
<feature type="transmembrane region" description="Helical" evidence="8">
    <location>
        <begin position="48"/>
        <end position="76"/>
    </location>
</feature>
<feature type="compositionally biased region" description="Low complexity" evidence="7">
    <location>
        <begin position="341"/>
        <end position="359"/>
    </location>
</feature>
<evidence type="ECO:0000313" key="10">
    <source>
        <dbReference type="EMBL" id="JAT77483.1"/>
    </source>
</evidence>
<dbReference type="EMBL" id="GDKF01001139">
    <property type="protein sequence ID" value="JAT77483.1"/>
    <property type="molecule type" value="Transcribed_RNA"/>
</dbReference>
<accession>A0A1D2AEW4</accession>
<feature type="transmembrane region" description="Helical" evidence="8">
    <location>
        <begin position="211"/>
        <end position="233"/>
    </location>
</feature>
<feature type="region of interest" description="Disordered" evidence="7">
    <location>
        <begin position="1"/>
        <end position="20"/>
    </location>
</feature>
<feature type="transmembrane region" description="Helical" evidence="8">
    <location>
        <begin position="97"/>
        <end position="119"/>
    </location>
</feature>
<keyword evidence="3 8" id="KW-0812">Transmembrane</keyword>
<dbReference type="Pfam" id="PF01490">
    <property type="entry name" value="Aa_trans"/>
    <property type="match status" value="1"/>
</dbReference>
<evidence type="ECO:0000256" key="5">
    <source>
        <dbReference type="ARBA" id="ARBA00022989"/>
    </source>
</evidence>
<dbReference type="AlphaFoldDB" id="A0A1D2AEW4"/>
<feature type="domain" description="Amino acid transporter transmembrane" evidence="9">
    <location>
        <begin position="20"/>
        <end position="516"/>
    </location>
</feature>
<protein>
    <recommendedName>
        <fullName evidence="9">Amino acid transporter transmembrane domain-containing protein</fullName>
    </recommendedName>
</protein>
<evidence type="ECO:0000256" key="8">
    <source>
        <dbReference type="SAM" id="Phobius"/>
    </source>
</evidence>
<evidence type="ECO:0000256" key="7">
    <source>
        <dbReference type="SAM" id="MobiDB-lite"/>
    </source>
</evidence>
<feature type="transmembrane region" description="Helical" evidence="8">
    <location>
        <begin position="21"/>
        <end position="42"/>
    </location>
</feature>
<keyword evidence="4" id="KW-0029">Amino-acid transport</keyword>
<feature type="transmembrane region" description="Helical" evidence="8">
    <location>
        <begin position="497"/>
        <end position="518"/>
    </location>
</feature>
<feature type="region of interest" description="Disordered" evidence="7">
    <location>
        <begin position="338"/>
        <end position="382"/>
    </location>
</feature>
<keyword evidence="2" id="KW-0813">Transport</keyword>
<sequence length="574" mass="61364">MTKNSIELDAHPNGIPNEKTGTRTTAAIHIFCGVVGAGVLALPRSVAYLGWIAGPLMIIVFYLISLLTSMLLADIYEVNGVEHGRYHSAVKSIMGHYSAVGVSTFQCLNMVLTCITYTISAATSMKAVAEIACAWRGSTQCFDTIWQMVLIFGALQLFLSQVPSLESAWWVSAMGVFTAIFYSCIALSLGLKYSGARLGSVGGIVTDPADKAFGVLGSLGAIAFAYSFAVILLEIQDTLRQPPKAVKTMKPASIISISASFAFYFTVAVANYSAFGNDVPGFIFDAYPGPKWLVLIGFICILLHMVSAFQVYSQPMFDTIESHIKAWSLRRRRTLHDAEDAPPAGEAAQAAQAKPAQGGPSPGEDGGAAGPGAGAPAGPPTALRRVSAAAGERLHRISASTGERLHRLSATASMYRVSTGFANQEVPSNADHDYLPLWQRIAIRSAYVFFTTLVACIMPFFSDMAGLVGAITFFPLSVFYPIRCWRIVFKPQGAFNHMLYAIEISMVLVSAAATIASARNIINNWSTCEAQARVMGGGMGRQGGSHLCALHLAAAARLFMASCRPQALHCRPAT</sequence>
<feature type="transmembrane region" description="Helical" evidence="8">
    <location>
        <begin position="292"/>
        <end position="312"/>
    </location>
</feature>
<reference evidence="10" key="1">
    <citation type="submission" date="2015-08" db="EMBL/GenBank/DDBJ databases">
        <authorList>
            <person name="Babu N.S."/>
            <person name="Beckwith C.J."/>
            <person name="Beseler K.G."/>
            <person name="Brison A."/>
            <person name="Carone J.V."/>
            <person name="Caskin T.P."/>
            <person name="Diamond M."/>
            <person name="Durham M.E."/>
            <person name="Foxe J.M."/>
            <person name="Go M."/>
            <person name="Henderson B.A."/>
            <person name="Jones I.B."/>
            <person name="McGettigan J.A."/>
            <person name="Micheletti S.J."/>
            <person name="Nasrallah M.E."/>
            <person name="Ortiz D."/>
            <person name="Piller C.R."/>
            <person name="Privatt S.R."/>
            <person name="Schneider S.L."/>
            <person name="Sharp S."/>
            <person name="Smith T.C."/>
            <person name="Stanton J.D."/>
            <person name="Ullery H.E."/>
            <person name="Wilson R.J."/>
            <person name="Serrano M.G."/>
            <person name="Buck G."/>
            <person name="Lee V."/>
            <person name="Wang Y."/>
            <person name="Carvalho R."/>
            <person name="Voegtly L."/>
            <person name="Shi R."/>
            <person name="Duckworth R."/>
            <person name="Johnson A."/>
            <person name="Loviza R."/>
            <person name="Walstead R."/>
            <person name="Shah Z."/>
            <person name="Kiflezghi M."/>
            <person name="Wade K."/>
            <person name="Ball S.L."/>
            <person name="Bradley K.W."/>
            <person name="Asai D.J."/>
            <person name="Bowman C.A."/>
            <person name="Russell D.A."/>
            <person name="Pope W.H."/>
            <person name="Jacobs-Sera D."/>
            <person name="Hendrix R.W."/>
            <person name="Hatfull G.F."/>
        </authorList>
    </citation>
    <scope>NUCLEOTIDE SEQUENCE</scope>
</reference>
<dbReference type="PANTHER" id="PTHR48017">
    <property type="entry name" value="OS05G0424000 PROTEIN-RELATED"/>
    <property type="match status" value="1"/>
</dbReference>
<feature type="transmembrane region" description="Helical" evidence="8">
    <location>
        <begin position="254"/>
        <end position="272"/>
    </location>
</feature>
<feature type="compositionally biased region" description="Basic and acidic residues" evidence="7">
    <location>
        <begin position="1"/>
        <end position="10"/>
    </location>
</feature>
<dbReference type="GO" id="GO:0006865">
    <property type="term" value="P:amino acid transport"/>
    <property type="evidence" value="ECO:0007669"/>
    <property type="project" value="UniProtKB-KW"/>
</dbReference>
<feature type="transmembrane region" description="Helical" evidence="8">
    <location>
        <begin position="467"/>
        <end position="485"/>
    </location>
</feature>
<keyword evidence="5 8" id="KW-1133">Transmembrane helix</keyword>
<evidence type="ECO:0000256" key="1">
    <source>
        <dbReference type="ARBA" id="ARBA00004370"/>
    </source>
</evidence>
<keyword evidence="6 8" id="KW-0472">Membrane</keyword>
<name>A0A1D2AEW4_AUXPR</name>
<evidence type="ECO:0000256" key="3">
    <source>
        <dbReference type="ARBA" id="ARBA00022692"/>
    </source>
</evidence>
<evidence type="ECO:0000259" key="9">
    <source>
        <dbReference type="Pfam" id="PF01490"/>
    </source>
</evidence>
<comment type="subcellular location">
    <subcellularLocation>
        <location evidence="1">Membrane</location>
    </subcellularLocation>
</comment>
<feature type="compositionally biased region" description="Gly residues" evidence="7">
    <location>
        <begin position="360"/>
        <end position="375"/>
    </location>
</feature>
<feature type="transmembrane region" description="Helical" evidence="8">
    <location>
        <begin position="145"/>
        <end position="162"/>
    </location>
</feature>
<feature type="transmembrane region" description="Helical" evidence="8">
    <location>
        <begin position="441"/>
        <end position="461"/>
    </location>
</feature>
<feature type="transmembrane region" description="Helical" evidence="8">
    <location>
        <begin position="169"/>
        <end position="191"/>
    </location>
</feature>
<organism evidence="10">
    <name type="scientific">Auxenochlorella protothecoides</name>
    <name type="common">Green microalga</name>
    <name type="synonym">Chlorella protothecoides</name>
    <dbReference type="NCBI Taxonomy" id="3075"/>
    <lineage>
        <taxon>Eukaryota</taxon>
        <taxon>Viridiplantae</taxon>
        <taxon>Chlorophyta</taxon>
        <taxon>core chlorophytes</taxon>
        <taxon>Trebouxiophyceae</taxon>
        <taxon>Chlorellales</taxon>
        <taxon>Chlorellaceae</taxon>
        <taxon>Auxenochlorella</taxon>
    </lineage>
</organism>
<evidence type="ECO:0000256" key="2">
    <source>
        <dbReference type="ARBA" id="ARBA00022448"/>
    </source>
</evidence>
<dbReference type="GO" id="GO:0016020">
    <property type="term" value="C:membrane"/>
    <property type="evidence" value="ECO:0007669"/>
    <property type="project" value="UniProtKB-SubCell"/>
</dbReference>
<evidence type="ECO:0000256" key="4">
    <source>
        <dbReference type="ARBA" id="ARBA00022970"/>
    </source>
</evidence>
<evidence type="ECO:0000256" key="6">
    <source>
        <dbReference type="ARBA" id="ARBA00023136"/>
    </source>
</evidence>